<accession>A0A316Z4E2</accession>
<dbReference type="EMBL" id="KZ819299">
    <property type="protein sequence ID" value="PWN96459.1"/>
    <property type="molecule type" value="Genomic_DNA"/>
</dbReference>
<evidence type="ECO:0000256" key="3">
    <source>
        <dbReference type="ARBA" id="ARBA00022490"/>
    </source>
</evidence>
<dbReference type="Gene3D" id="3.90.550.10">
    <property type="entry name" value="Spore Coat Polysaccharide Biosynthesis Protein SpsA, Chain A"/>
    <property type="match status" value="1"/>
</dbReference>
<protein>
    <recommendedName>
        <fullName evidence="6">Translation initiation factor eIF2B subunit epsilon</fullName>
    </recommendedName>
    <alternativeName>
        <fullName evidence="7">eIF2B GDP-GTP exchange factor subunit epsilon</fullName>
    </alternativeName>
</protein>
<dbReference type="OrthoDB" id="424572at2759"/>
<dbReference type="SUPFAM" id="SSF53448">
    <property type="entry name" value="Nucleotide-diphospho-sugar transferases"/>
    <property type="match status" value="1"/>
</dbReference>
<proteinExistence type="inferred from homology"/>
<evidence type="ECO:0000256" key="5">
    <source>
        <dbReference type="ARBA" id="ARBA00022917"/>
    </source>
</evidence>
<keyword evidence="5" id="KW-0648">Protein biosynthesis</keyword>
<evidence type="ECO:0000256" key="1">
    <source>
        <dbReference type="ARBA" id="ARBA00004514"/>
    </source>
</evidence>
<dbReference type="InterPro" id="IPR016024">
    <property type="entry name" value="ARM-type_fold"/>
</dbReference>
<feature type="domain" description="W2" evidence="10">
    <location>
        <begin position="587"/>
        <end position="758"/>
    </location>
</feature>
<dbReference type="GO" id="GO:0005851">
    <property type="term" value="C:eukaryotic translation initiation factor 2B complex"/>
    <property type="evidence" value="ECO:0007669"/>
    <property type="project" value="TreeGrafter"/>
</dbReference>
<dbReference type="Gene3D" id="2.160.10.10">
    <property type="entry name" value="Hexapeptide repeat proteins"/>
    <property type="match status" value="1"/>
</dbReference>
<dbReference type="PROSITE" id="PS51363">
    <property type="entry name" value="W2"/>
    <property type="match status" value="1"/>
</dbReference>
<evidence type="ECO:0000256" key="2">
    <source>
        <dbReference type="ARBA" id="ARBA00007878"/>
    </source>
</evidence>
<dbReference type="InterPro" id="IPR003307">
    <property type="entry name" value="W2_domain"/>
</dbReference>
<evidence type="ECO:0000259" key="10">
    <source>
        <dbReference type="PROSITE" id="PS51363"/>
    </source>
</evidence>
<evidence type="ECO:0000256" key="8">
    <source>
        <dbReference type="ARBA" id="ARBA00046432"/>
    </source>
</evidence>
<dbReference type="AlphaFoldDB" id="A0A316Z4E2"/>
<dbReference type="GO" id="GO:0005085">
    <property type="term" value="F:guanyl-nucleotide exchange factor activity"/>
    <property type="evidence" value="ECO:0007669"/>
    <property type="project" value="InterPro"/>
</dbReference>
<evidence type="ECO:0000256" key="7">
    <source>
        <dbReference type="ARBA" id="ARBA00044345"/>
    </source>
</evidence>
<organism evidence="11 12">
    <name type="scientific">Tilletiopsis washingtonensis</name>
    <dbReference type="NCBI Taxonomy" id="58919"/>
    <lineage>
        <taxon>Eukaryota</taxon>
        <taxon>Fungi</taxon>
        <taxon>Dikarya</taxon>
        <taxon>Basidiomycota</taxon>
        <taxon>Ustilaginomycotina</taxon>
        <taxon>Exobasidiomycetes</taxon>
        <taxon>Entylomatales</taxon>
        <taxon>Entylomatales incertae sedis</taxon>
        <taxon>Tilletiopsis</taxon>
    </lineage>
</organism>
<dbReference type="SUPFAM" id="SSF51161">
    <property type="entry name" value="Trimeric LpxA-like enzymes"/>
    <property type="match status" value="1"/>
</dbReference>
<dbReference type="SUPFAM" id="SSF48371">
    <property type="entry name" value="ARM repeat"/>
    <property type="match status" value="1"/>
</dbReference>
<evidence type="ECO:0000256" key="6">
    <source>
        <dbReference type="ARBA" id="ARBA00044144"/>
    </source>
</evidence>
<feature type="region of interest" description="Disordered" evidence="9">
    <location>
        <begin position="485"/>
        <end position="545"/>
    </location>
</feature>
<comment type="subcellular location">
    <subcellularLocation>
        <location evidence="1">Cytoplasm</location>
        <location evidence="1">Cytosol</location>
    </subcellularLocation>
</comment>
<dbReference type="RefSeq" id="XP_025596738.1">
    <property type="nucleotide sequence ID" value="XM_025742978.1"/>
</dbReference>
<dbReference type="CDD" id="cd11558">
    <property type="entry name" value="W2_eIF2B_epsilon"/>
    <property type="match status" value="1"/>
</dbReference>
<keyword evidence="3" id="KW-0963">Cytoplasm</keyword>
<evidence type="ECO:0000313" key="12">
    <source>
        <dbReference type="Proteomes" id="UP000245946"/>
    </source>
</evidence>
<keyword evidence="4" id="KW-0396">Initiation factor</keyword>
<comment type="subunit">
    <text evidence="8">Component of the translation initiation factor 2B (eIF2B) complex which is a heterodecamer of two sets of five different subunits: alpha, beta, gamma, delta and epsilon. Subunits alpha, beta and delta comprise a regulatory subcomplex and subunits epsilon and gamma comprise a catalytic subcomplex. Within the complex, the hexameric regulatory complex resides at the center, with the two heterodimeric catalytic subcomplexes bound on opposite sides.</text>
</comment>
<dbReference type="GO" id="GO:0031369">
    <property type="term" value="F:translation initiation factor binding"/>
    <property type="evidence" value="ECO:0007669"/>
    <property type="project" value="InterPro"/>
</dbReference>
<dbReference type="Pfam" id="PF02020">
    <property type="entry name" value="W2"/>
    <property type="match status" value="1"/>
</dbReference>
<keyword evidence="12" id="KW-1185">Reference proteome</keyword>
<dbReference type="InterPro" id="IPR011004">
    <property type="entry name" value="Trimer_LpxA-like_sf"/>
</dbReference>
<dbReference type="InterPro" id="IPR051956">
    <property type="entry name" value="eIF2B_epsilon"/>
</dbReference>
<comment type="similarity">
    <text evidence="2">Belongs to the eIF-2B gamma/epsilon subunits family.</text>
</comment>
<dbReference type="Gene3D" id="1.25.40.180">
    <property type="match status" value="1"/>
</dbReference>
<evidence type="ECO:0000313" key="11">
    <source>
        <dbReference type="EMBL" id="PWN96459.1"/>
    </source>
</evidence>
<dbReference type="STRING" id="58919.A0A316Z4E2"/>
<dbReference type="PANTHER" id="PTHR45887">
    <property type="entry name" value="TRANSLATION INITIATION FACTOR EIF-2B SUBUNIT EPSILON"/>
    <property type="match status" value="1"/>
</dbReference>
<sequence>MAPKKSAKAPGGGADKDGAQEEPLAAVILADTFSRAFAPLDVSAAASSSAESIESCALLRPFLNVPLLSLHLRALSLARVEQVYILSISHADVLREHLTAHPAPPGMEVTTVRTPEARSVGDSLREIDARQVIRGEFLLVQPDAIVGMDLAAIVEAHRARKLKDKDTAMTLCAMQVGENARSRGLHAPLHVLNGNSQLLHYAAHGVGKAVEIPNEVLFLEEKEGGDGELEVRADLVEAGIDVCGAEVPPLFSENFDYQSLRGDFVPGILTSDLLDSKIFMHVCGSSSGAAAGPSVQKNGYGARASSTRAYDAITRDVLAGAAHPLVPSSNIWPGERLEKRGRALVGAGVALDDTTVLGPGTLVAGGAKLGADVRLARSVIGPSVSVGAHTAIRGSHVWHSVTIGERCSLDRSIVASGATLLDGVVLGRGCLIGPGCVVGPNVTLPPFSRVGAREHGDDDDEEWSGNAATPKTAAAVDPALGAQGKGFLWPRAGEGRAAEDDDDDDEEELDAPLHDYLGAEAGDIDDDASDDASSIGGDSELLDEWDGSSMSSVEDADMHEGAVGASLIIGGDGANGDETAADRAEANARLADFKTEAVASLKRAFEEGHTTDNAAIELKTLRMASNVPLSEVRQVAISFILDRCDAKDGKQTGAILDRWGPLIETVASDDEIEAVAMMQTYCALHTSHAALFVPLLKKLYNDDLVSDEAIVAWWRSPAARDGSEARGGEAALELRRRAEPIVRFILESAEDSEEESDEE</sequence>
<dbReference type="Pfam" id="PF25084">
    <property type="entry name" value="LbH_EIF2B"/>
    <property type="match status" value="1"/>
</dbReference>
<evidence type="ECO:0000256" key="9">
    <source>
        <dbReference type="SAM" id="MobiDB-lite"/>
    </source>
</evidence>
<dbReference type="InterPro" id="IPR044123">
    <property type="entry name" value="W2_eIF2B_epsilon"/>
</dbReference>
<feature type="compositionally biased region" description="Acidic residues" evidence="9">
    <location>
        <begin position="499"/>
        <end position="510"/>
    </location>
</feature>
<dbReference type="InterPro" id="IPR056764">
    <property type="entry name" value="LbH_EIF2B3/5"/>
</dbReference>
<reference evidence="11 12" key="1">
    <citation type="journal article" date="2018" name="Mol. Biol. Evol.">
        <title>Broad Genomic Sampling Reveals a Smut Pathogenic Ancestry of the Fungal Clade Ustilaginomycotina.</title>
        <authorList>
            <person name="Kijpornyongpan T."/>
            <person name="Mondo S.J."/>
            <person name="Barry K."/>
            <person name="Sandor L."/>
            <person name="Lee J."/>
            <person name="Lipzen A."/>
            <person name="Pangilinan J."/>
            <person name="LaButti K."/>
            <person name="Hainaut M."/>
            <person name="Henrissat B."/>
            <person name="Grigoriev I.V."/>
            <person name="Spatafora J.W."/>
            <person name="Aime M.C."/>
        </authorList>
    </citation>
    <scope>NUCLEOTIDE SEQUENCE [LARGE SCALE GENOMIC DNA]</scope>
    <source>
        <strain evidence="11 12">MCA 4186</strain>
    </source>
</reference>
<dbReference type="Proteomes" id="UP000245946">
    <property type="component" value="Unassembled WGS sequence"/>
</dbReference>
<dbReference type="PANTHER" id="PTHR45887:SF1">
    <property type="entry name" value="TRANSLATION INITIATION FACTOR EIF-2B SUBUNIT EPSILON"/>
    <property type="match status" value="1"/>
</dbReference>
<dbReference type="InterPro" id="IPR029044">
    <property type="entry name" value="Nucleotide-diphossugar_trans"/>
</dbReference>
<feature type="region of interest" description="Disordered" evidence="9">
    <location>
        <begin position="1"/>
        <end position="20"/>
    </location>
</feature>
<dbReference type="GeneID" id="37270522"/>
<dbReference type="SMART" id="SM00515">
    <property type="entry name" value="eIF5C"/>
    <property type="match status" value="1"/>
</dbReference>
<name>A0A316Z4E2_9BASI</name>
<dbReference type="GO" id="GO:0003743">
    <property type="term" value="F:translation initiation factor activity"/>
    <property type="evidence" value="ECO:0007669"/>
    <property type="project" value="TreeGrafter"/>
</dbReference>
<evidence type="ECO:0000256" key="4">
    <source>
        <dbReference type="ARBA" id="ARBA00022540"/>
    </source>
</evidence>
<gene>
    <name evidence="11" type="ORF">FA09DRAFT_331330</name>
</gene>